<dbReference type="EMBL" id="KA646925">
    <property type="protein sequence ID" value="AFP61554.1"/>
    <property type="molecule type" value="mRNA"/>
</dbReference>
<dbReference type="AlphaFoldDB" id="T1PFH9"/>
<name>T1PFH9_MUSDO</name>
<reference evidence="2" key="1">
    <citation type="submission" date="2012-08" db="EMBL/GenBank/DDBJ databases">
        <title>Transcriptome of adult Musca domestica launches a platform for comparative house fly gene expression and characterization of differential gene expression among resistant and susceptible house flies.</title>
        <authorList>
            <person name="Liu N."/>
            <person name="Zhang L."/>
            <person name="Li M."/>
            <person name="Reid W."/>
        </authorList>
    </citation>
    <scope>NUCLEOTIDE SEQUENCE</scope>
    <source>
        <strain evidence="2">ALHF</strain>
        <tissue evidence="2">Whole body</tissue>
    </source>
</reference>
<feature type="region of interest" description="Disordered" evidence="1">
    <location>
        <begin position="383"/>
        <end position="428"/>
    </location>
</feature>
<evidence type="ECO:0000256" key="1">
    <source>
        <dbReference type="SAM" id="MobiDB-lite"/>
    </source>
</evidence>
<protein>
    <submittedName>
        <fullName evidence="2">Uncharacterized protein</fullName>
    </submittedName>
</protein>
<feature type="compositionally biased region" description="Low complexity" evidence="1">
    <location>
        <begin position="256"/>
        <end position="267"/>
    </location>
</feature>
<sequence length="428" mass="45957">MVVGKPPRDVETENSSTRQRKISICYGSNNNINSGNTGLLCPPSLQATQKSSAAAARRRGEKHSWPNTAQAQQQALQHLQELNNEDIGDYPEKSSPRPKKSQLINGTHAAAGVAGNNIKSKKKKDYLRRQESSPPENIGPHQQLNHTAPAELPSAGEYDEKLMLDEDDLDNFIPNNDLAYNEFMPDGPRGYQCHNVADNQQHINANNPASSSSSCSTSATSKKSQLTPTSKSEGNNKKARRLSSPVFFKSPFTKSFKGKLNSSSSSKTNNAPHESTSWEWYLLRKSSSANSANNASVNNPHNAYLRVSPNASLDSSSLSEINFPTNSTENSFRILEEAILSSGESAITTTGSSSTNGNNKKRLCCKSADGPCPHNCGSGLGSGVSGCSSGISSSSNSNRSSSSSNASSSNQSKSKKNGSFNKIFRKVF</sequence>
<evidence type="ECO:0000313" key="2">
    <source>
        <dbReference type="EMBL" id="AFP61554.1"/>
    </source>
</evidence>
<feature type="region of interest" description="Disordered" evidence="1">
    <location>
        <begin position="33"/>
        <end position="159"/>
    </location>
</feature>
<feature type="compositionally biased region" description="Low complexity" evidence="1">
    <location>
        <begin position="209"/>
        <end position="224"/>
    </location>
</feature>
<feature type="region of interest" description="Disordered" evidence="1">
    <location>
        <begin position="202"/>
        <end position="243"/>
    </location>
</feature>
<feature type="region of interest" description="Disordered" evidence="1">
    <location>
        <begin position="256"/>
        <end position="276"/>
    </location>
</feature>
<accession>T1PFH9</accession>
<dbReference type="VEuPathDB" id="VectorBase:MDOMA2_012332"/>
<proteinExistence type="evidence at transcript level"/>
<feature type="compositionally biased region" description="Polar residues" evidence="1">
    <location>
        <begin position="132"/>
        <end position="146"/>
    </location>
</feature>
<feature type="compositionally biased region" description="Low complexity" evidence="1">
    <location>
        <begin position="69"/>
        <end position="82"/>
    </location>
</feature>
<feature type="compositionally biased region" description="Low complexity" evidence="1">
    <location>
        <begin position="385"/>
        <end position="422"/>
    </location>
</feature>
<dbReference type="VEuPathDB" id="VectorBase:MDOA008562"/>
<organism evidence="2">
    <name type="scientific">Musca domestica</name>
    <name type="common">House fly</name>
    <dbReference type="NCBI Taxonomy" id="7370"/>
    <lineage>
        <taxon>Eukaryota</taxon>
        <taxon>Metazoa</taxon>
        <taxon>Ecdysozoa</taxon>
        <taxon>Arthropoda</taxon>
        <taxon>Hexapoda</taxon>
        <taxon>Insecta</taxon>
        <taxon>Pterygota</taxon>
        <taxon>Neoptera</taxon>
        <taxon>Endopterygota</taxon>
        <taxon>Diptera</taxon>
        <taxon>Brachycera</taxon>
        <taxon>Muscomorpha</taxon>
        <taxon>Muscoidea</taxon>
        <taxon>Muscidae</taxon>
        <taxon>Musca</taxon>
    </lineage>
</organism>